<evidence type="ECO:0000259" key="2">
    <source>
        <dbReference type="Pfam" id="PF00975"/>
    </source>
</evidence>
<dbReference type="Gene3D" id="3.40.50.1820">
    <property type="entry name" value="alpha/beta hydrolase"/>
    <property type="match status" value="1"/>
</dbReference>
<reference evidence="3 5" key="1">
    <citation type="submission" date="2020-06" db="EMBL/GenBank/DDBJ databases">
        <title>Anoxygenic phototrophic Chloroflexota member uses a Type I reaction center.</title>
        <authorList>
            <person name="Tsuji J.M."/>
            <person name="Shaw N.A."/>
            <person name="Nagashima S."/>
            <person name="Venkiteswaran J."/>
            <person name="Schiff S.L."/>
            <person name="Hanada S."/>
            <person name="Tank M."/>
            <person name="Neufeld J.D."/>
        </authorList>
    </citation>
    <scope>NUCLEOTIDE SEQUENCE [LARGE SCALE GENOMIC DNA]</scope>
    <source>
        <strain evidence="3">L227-S17</strain>
    </source>
</reference>
<dbReference type="AlphaFoldDB" id="A0A8T7M6J1"/>
<evidence type="ECO:0000313" key="6">
    <source>
        <dbReference type="Proteomes" id="UP001431572"/>
    </source>
</evidence>
<evidence type="ECO:0000313" key="4">
    <source>
        <dbReference type="EMBL" id="WJW69642.1"/>
    </source>
</evidence>
<dbReference type="Proteomes" id="UP001431572">
    <property type="component" value="Chromosome 2"/>
</dbReference>
<evidence type="ECO:0000313" key="3">
    <source>
        <dbReference type="EMBL" id="NWJ47737.1"/>
    </source>
</evidence>
<dbReference type="Proteomes" id="UP000521676">
    <property type="component" value="Unassembled WGS sequence"/>
</dbReference>
<dbReference type="InterPro" id="IPR001031">
    <property type="entry name" value="Thioesterase"/>
</dbReference>
<proteinExistence type="inferred from homology"/>
<name>A0A8T7M6J1_9CHLR</name>
<dbReference type="InterPro" id="IPR029058">
    <property type="entry name" value="AB_hydrolase_fold"/>
</dbReference>
<protein>
    <submittedName>
        <fullName evidence="4">Alpha/beta fold hydrolase</fullName>
    </submittedName>
    <submittedName>
        <fullName evidence="3">Thioesterase</fullName>
    </submittedName>
</protein>
<reference evidence="4" key="2">
    <citation type="journal article" date="2024" name="Nature">
        <title>Anoxygenic phototroph of the Chloroflexota uses a type I reaction centre.</title>
        <authorList>
            <person name="Tsuji J.M."/>
            <person name="Shaw N.A."/>
            <person name="Nagashima S."/>
            <person name="Venkiteswaran J.J."/>
            <person name="Schiff S.L."/>
            <person name="Watanabe T."/>
            <person name="Fukui M."/>
            <person name="Hanada S."/>
            <person name="Tank M."/>
            <person name="Neufeld J.D."/>
        </authorList>
    </citation>
    <scope>NUCLEOTIDE SEQUENCE</scope>
    <source>
        <strain evidence="4">L227-S17</strain>
    </source>
</reference>
<dbReference type="RefSeq" id="WP_341471515.1">
    <property type="nucleotide sequence ID" value="NZ_CP128400.1"/>
</dbReference>
<dbReference type="EMBL" id="CP128400">
    <property type="protein sequence ID" value="WJW69642.1"/>
    <property type="molecule type" value="Genomic_DNA"/>
</dbReference>
<evidence type="ECO:0000313" key="5">
    <source>
        <dbReference type="Proteomes" id="UP000521676"/>
    </source>
</evidence>
<dbReference type="PANTHER" id="PTHR11487">
    <property type="entry name" value="THIOESTERASE"/>
    <property type="match status" value="1"/>
</dbReference>
<dbReference type="InterPro" id="IPR012223">
    <property type="entry name" value="TEII"/>
</dbReference>
<dbReference type="EMBL" id="JACATZ010000003">
    <property type="protein sequence ID" value="NWJ47737.1"/>
    <property type="molecule type" value="Genomic_DNA"/>
</dbReference>
<evidence type="ECO:0000256" key="1">
    <source>
        <dbReference type="ARBA" id="ARBA00007169"/>
    </source>
</evidence>
<dbReference type="GO" id="GO:0016787">
    <property type="term" value="F:hydrolase activity"/>
    <property type="evidence" value="ECO:0007669"/>
    <property type="project" value="UniProtKB-KW"/>
</dbReference>
<dbReference type="PANTHER" id="PTHR11487:SF0">
    <property type="entry name" value="S-ACYL FATTY ACID SYNTHASE THIOESTERASE, MEDIUM CHAIN"/>
    <property type="match status" value="1"/>
</dbReference>
<keyword evidence="4" id="KW-0378">Hydrolase</keyword>
<gene>
    <name evidence="3" type="ORF">HXX08_17935</name>
    <name evidence="4" type="ORF">OZ401_003270</name>
</gene>
<dbReference type="SUPFAM" id="SSF53474">
    <property type="entry name" value="alpha/beta-Hydrolases"/>
    <property type="match status" value="1"/>
</dbReference>
<keyword evidence="6" id="KW-1185">Reference proteome</keyword>
<dbReference type="Pfam" id="PF00975">
    <property type="entry name" value="Thioesterase"/>
    <property type="match status" value="1"/>
</dbReference>
<organism evidence="3 5">
    <name type="scientific">Candidatus Chlorohelix allophototropha</name>
    <dbReference type="NCBI Taxonomy" id="3003348"/>
    <lineage>
        <taxon>Bacteria</taxon>
        <taxon>Bacillati</taxon>
        <taxon>Chloroflexota</taxon>
        <taxon>Chloroflexia</taxon>
        <taxon>Candidatus Chloroheliales</taxon>
        <taxon>Candidatus Chloroheliaceae</taxon>
        <taxon>Candidatus Chlorohelix</taxon>
    </lineage>
</organism>
<dbReference type="GO" id="GO:0008610">
    <property type="term" value="P:lipid biosynthetic process"/>
    <property type="evidence" value="ECO:0007669"/>
    <property type="project" value="TreeGrafter"/>
</dbReference>
<comment type="similarity">
    <text evidence="1">Belongs to the thioesterase family.</text>
</comment>
<feature type="domain" description="Thioesterase" evidence="2">
    <location>
        <begin position="30"/>
        <end position="255"/>
    </location>
</feature>
<accession>A0A8T7M6J1</accession>
<sequence length="264" mass="30245">MWLFKNQHQENVAHNPWLAYYKPNPKVKLRLFCFHYAGGSASVFRTWANRLPEWVELLPVQLPGREGRISETPIDNVSELVYALRSALKPYLTPYPFALFGHSMGGLIAYELARSLELSGESQLALLMVSSHPAPQITLDEYKIAGLSEESFLFELNRRFNTIPDSMRQNQELIDLLMPMLRADFSLTENYQYKPGKPLACPVVVYGGMDDPEIKESALTPWQLQTVGAFNMRLFRGDHFYFQKSSENLLNDISSRLLRLAIPE</sequence>